<evidence type="ECO:0000313" key="3">
    <source>
        <dbReference type="EMBL" id="AXE16582.1"/>
    </source>
</evidence>
<keyword evidence="4" id="KW-1185">Reference proteome</keyword>
<dbReference type="InterPro" id="IPR051910">
    <property type="entry name" value="ComF/GntX_DNA_util-trans"/>
</dbReference>
<comment type="similarity">
    <text evidence="1">Belongs to the ComF/GntX family.</text>
</comment>
<organism evidence="3 4">
    <name type="scientific">Runella rosea</name>
    <dbReference type="NCBI Taxonomy" id="2259595"/>
    <lineage>
        <taxon>Bacteria</taxon>
        <taxon>Pseudomonadati</taxon>
        <taxon>Bacteroidota</taxon>
        <taxon>Cytophagia</taxon>
        <taxon>Cytophagales</taxon>
        <taxon>Spirosomataceae</taxon>
        <taxon>Runella</taxon>
    </lineage>
</organism>
<gene>
    <name evidence="3" type="ORF">DR864_01980</name>
</gene>
<sequence length="235" mass="26355">MPPKLQFALFWRDVLDLFYPNLCSSCKAQLVGNEECICTKCRANLPRTQSHLMKIPALAEKFAGKVPVENVYSFLKFEKGGGVQRMLHQLKYGKRPEVGKVLGQIYGHELLQAGEGHSFDWVLPIPLHPRKLAQRGYNQSDQFAAGLSASLGIPWSGEILKRGKFTETQTHKTRFERFENVSGIFEITQPEKIHTRRIALVDDIVTTGSTLESAIIELRKNGAKEVSVITIAAAY</sequence>
<evidence type="ECO:0000256" key="1">
    <source>
        <dbReference type="ARBA" id="ARBA00008007"/>
    </source>
</evidence>
<feature type="domain" description="Phosphoribosyltransferase" evidence="2">
    <location>
        <begin position="142"/>
        <end position="232"/>
    </location>
</feature>
<protein>
    <submittedName>
        <fullName evidence="3">ComF family protein</fullName>
    </submittedName>
</protein>
<dbReference type="EMBL" id="CP030850">
    <property type="protein sequence ID" value="AXE16582.1"/>
    <property type="molecule type" value="Genomic_DNA"/>
</dbReference>
<dbReference type="Pfam" id="PF00156">
    <property type="entry name" value="Pribosyltran"/>
    <property type="match status" value="1"/>
</dbReference>
<evidence type="ECO:0000259" key="2">
    <source>
        <dbReference type="Pfam" id="PF00156"/>
    </source>
</evidence>
<evidence type="ECO:0000313" key="4">
    <source>
        <dbReference type="Proteomes" id="UP000251993"/>
    </source>
</evidence>
<name>A0A344TD61_9BACT</name>
<dbReference type="RefSeq" id="WP_114065369.1">
    <property type="nucleotide sequence ID" value="NZ_CP030850.1"/>
</dbReference>
<dbReference type="PANTHER" id="PTHR47505">
    <property type="entry name" value="DNA UTILIZATION PROTEIN YHGH"/>
    <property type="match status" value="1"/>
</dbReference>
<dbReference type="PANTHER" id="PTHR47505:SF1">
    <property type="entry name" value="DNA UTILIZATION PROTEIN YHGH"/>
    <property type="match status" value="1"/>
</dbReference>
<reference evidence="3 4" key="1">
    <citation type="submission" date="2018-07" db="EMBL/GenBank/DDBJ databases">
        <title>Genome sequencing of Runella.</title>
        <authorList>
            <person name="Baek M.-G."/>
            <person name="Yi H."/>
        </authorList>
    </citation>
    <scope>NUCLEOTIDE SEQUENCE [LARGE SCALE GENOMIC DNA]</scope>
    <source>
        <strain evidence="3 4">HYN0085</strain>
    </source>
</reference>
<dbReference type="CDD" id="cd06223">
    <property type="entry name" value="PRTases_typeI"/>
    <property type="match status" value="1"/>
</dbReference>
<dbReference type="InterPro" id="IPR000836">
    <property type="entry name" value="PRTase_dom"/>
</dbReference>
<dbReference type="SUPFAM" id="SSF53271">
    <property type="entry name" value="PRTase-like"/>
    <property type="match status" value="1"/>
</dbReference>
<proteinExistence type="inferred from homology"/>
<dbReference type="AlphaFoldDB" id="A0A344TD61"/>
<dbReference type="Proteomes" id="UP000251993">
    <property type="component" value="Chromosome"/>
</dbReference>
<dbReference type="OrthoDB" id="9779910at2"/>
<dbReference type="KEGG" id="run:DR864_01980"/>
<dbReference type="InterPro" id="IPR029057">
    <property type="entry name" value="PRTase-like"/>
</dbReference>
<accession>A0A344TD61</accession>
<dbReference type="Gene3D" id="3.40.50.2020">
    <property type="match status" value="1"/>
</dbReference>